<comment type="caution">
    <text evidence="2">The sequence shown here is derived from an EMBL/GenBank/DDBJ whole genome shotgun (WGS) entry which is preliminary data.</text>
</comment>
<organism evidence="2 3">
    <name type="scientific">Streptomyces indiaensis</name>
    <dbReference type="NCBI Taxonomy" id="284033"/>
    <lineage>
        <taxon>Bacteria</taxon>
        <taxon>Bacillati</taxon>
        <taxon>Actinomycetota</taxon>
        <taxon>Actinomycetes</taxon>
        <taxon>Kitasatosporales</taxon>
        <taxon>Streptomycetaceae</taxon>
        <taxon>Streptomyces</taxon>
    </lineage>
</organism>
<dbReference type="EMBL" id="BAAART010000009">
    <property type="protein sequence ID" value="GAA2218902.1"/>
    <property type="molecule type" value="Genomic_DNA"/>
</dbReference>
<reference evidence="2 3" key="1">
    <citation type="journal article" date="2019" name="Int. J. Syst. Evol. Microbiol.">
        <title>The Global Catalogue of Microorganisms (GCM) 10K type strain sequencing project: providing services to taxonomists for standard genome sequencing and annotation.</title>
        <authorList>
            <consortium name="The Broad Institute Genomics Platform"/>
            <consortium name="The Broad Institute Genome Sequencing Center for Infectious Disease"/>
            <person name="Wu L."/>
            <person name="Ma J."/>
        </authorList>
    </citation>
    <scope>NUCLEOTIDE SEQUENCE [LARGE SCALE GENOMIC DNA]</scope>
    <source>
        <strain evidence="2 3">JCM 3053</strain>
    </source>
</reference>
<feature type="transmembrane region" description="Helical" evidence="1">
    <location>
        <begin position="80"/>
        <end position="97"/>
    </location>
</feature>
<keyword evidence="3" id="KW-1185">Reference proteome</keyword>
<feature type="transmembrane region" description="Helical" evidence="1">
    <location>
        <begin position="43"/>
        <end position="60"/>
    </location>
</feature>
<accession>A0ABN3D473</accession>
<evidence type="ECO:0000313" key="2">
    <source>
        <dbReference type="EMBL" id="GAA2218902.1"/>
    </source>
</evidence>
<keyword evidence="1" id="KW-0812">Transmembrane</keyword>
<feature type="transmembrane region" description="Helical" evidence="1">
    <location>
        <begin position="12"/>
        <end position="31"/>
    </location>
</feature>
<keyword evidence="1" id="KW-0472">Membrane</keyword>
<evidence type="ECO:0000256" key="1">
    <source>
        <dbReference type="SAM" id="Phobius"/>
    </source>
</evidence>
<sequence>MNSTALTWATAHPLPAALAVAALLAAVVALVVAGRRAARRTPAAVLVAALAALACTAYSADTSWRFAEHSLGMVSTTERAAMFAAAELALFACALMARQNLRTQGAPGVPGALVWFITGVQVIPAYAESGIVGGTVRAVVGPVLAALLWHLAMGIELRHARPGADSGSLPALLAREARERLLSRLGLATRDRTAEQITRDRWTVKAVGLAAKLADMPAKARGRARVARRLSVAVGKAQAGASEEQRAKLLELLAARRHAAALATVELPSPWEAAEVTAERIDDEQPEPPALTARPRPEVVPAGVRLLPLVARPEPAVEEQAAPAPVVIPSLADAVFWSPSWRRDLNGKTTASVPAETAREVVTQVIALTPAELRRKARALNKEAVRSTNRPVTIKTLQDELGLSRREATDLRREVVTTALVTGESRS</sequence>
<dbReference type="RefSeq" id="WP_234846076.1">
    <property type="nucleotide sequence ID" value="NZ_BAAART010000009.1"/>
</dbReference>
<dbReference type="Proteomes" id="UP001501474">
    <property type="component" value="Unassembled WGS sequence"/>
</dbReference>
<protein>
    <submittedName>
        <fullName evidence="2">Uncharacterized protein</fullName>
    </submittedName>
</protein>
<evidence type="ECO:0000313" key="3">
    <source>
        <dbReference type="Proteomes" id="UP001501474"/>
    </source>
</evidence>
<keyword evidence="1" id="KW-1133">Transmembrane helix</keyword>
<gene>
    <name evidence="2" type="ORF">GCM10010104_04820</name>
</gene>
<proteinExistence type="predicted"/>
<feature type="transmembrane region" description="Helical" evidence="1">
    <location>
        <begin position="109"/>
        <end position="127"/>
    </location>
</feature>
<name>A0ABN3D473_9ACTN</name>